<organism evidence="1 2">
    <name type="scientific">Clavelina lepadiformis</name>
    <name type="common">Light-bulb sea squirt</name>
    <name type="synonym">Ascidia lepadiformis</name>
    <dbReference type="NCBI Taxonomy" id="159417"/>
    <lineage>
        <taxon>Eukaryota</taxon>
        <taxon>Metazoa</taxon>
        <taxon>Chordata</taxon>
        <taxon>Tunicata</taxon>
        <taxon>Ascidiacea</taxon>
        <taxon>Aplousobranchia</taxon>
        <taxon>Clavelinidae</taxon>
        <taxon>Clavelina</taxon>
    </lineage>
</organism>
<proteinExistence type="predicted"/>
<comment type="caution">
    <text evidence="1">The sequence shown here is derived from an EMBL/GenBank/DDBJ whole genome shotgun (WGS) entry which is preliminary data.</text>
</comment>
<sequence>MTAVPITKCVEIPEDDSLSHSFLKMTHVFPLNFSERRSFMKFAQNVADDSFVDISAKGPVRYKQIHNKR</sequence>
<reference evidence="1 2" key="1">
    <citation type="submission" date="2024-02" db="EMBL/GenBank/DDBJ databases">
        <authorList>
            <person name="Daric V."/>
            <person name="Darras S."/>
        </authorList>
    </citation>
    <scope>NUCLEOTIDE SEQUENCE [LARGE SCALE GENOMIC DNA]</scope>
</reference>
<dbReference type="EMBL" id="CAWYQH010000108">
    <property type="protein sequence ID" value="CAK8688326.1"/>
    <property type="molecule type" value="Genomic_DNA"/>
</dbReference>
<evidence type="ECO:0000313" key="2">
    <source>
        <dbReference type="Proteomes" id="UP001642483"/>
    </source>
</evidence>
<evidence type="ECO:0000313" key="1">
    <source>
        <dbReference type="EMBL" id="CAK8688326.1"/>
    </source>
</evidence>
<dbReference type="Proteomes" id="UP001642483">
    <property type="component" value="Unassembled WGS sequence"/>
</dbReference>
<protein>
    <submittedName>
        <fullName evidence="1">Uncharacterized protein</fullName>
    </submittedName>
</protein>
<keyword evidence="2" id="KW-1185">Reference proteome</keyword>
<name>A0ABP0G967_CLALP</name>
<accession>A0ABP0G967</accession>
<gene>
    <name evidence="1" type="ORF">CVLEPA_LOCUS20348</name>
</gene>